<evidence type="ECO:0000259" key="7">
    <source>
        <dbReference type="Pfam" id="PF02837"/>
    </source>
</evidence>
<feature type="domain" description="Glycoside hydrolase family 2" evidence="9">
    <location>
        <begin position="697"/>
        <end position="777"/>
    </location>
</feature>
<dbReference type="Pfam" id="PF02836">
    <property type="entry name" value="Glyco_hydro_2_C"/>
    <property type="match status" value="1"/>
</dbReference>
<dbReference type="PANTHER" id="PTHR42732">
    <property type="entry name" value="BETA-GALACTOSIDASE"/>
    <property type="match status" value="1"/>
</dbReference>
<dbReference type="Pfam" id="PF16355">
    <property type="entry name" value="DUF4982"/>
    <property type="match status" value="1"/>
</dbReference>
<protein>
    <submittedName>
        <fullName evidence="10">Glycoside hydrolase family 2 protein</fullName>
    </submittedName>
</protein>
<dbReference type="InterPro" id="IPR006101">
    <property type="entry name" value="Glyco_hydro_2"/>
</dbReference>
<evidence type="ECO:0000313" key="11">
    <source>
        <dbReference type="Proteomes" id="UP001589828"/>
    </source>
</evidence>
<evidence type="ECO:0000256" key="2">
    <source>
        <dbReference type="ARBA" id="ARBA00022801"/>
    </source>
</evidence>
<accession>A0ABV6L5K2</accession>
<feature type="domain" description="DUF4982" evidence="8">
    <location>
        <begin position="615"/>
        <end position="676"/>
    </location>
</feature>
<proteinExistence type="inferred from homology"/>
<dbReference type="InterPro" id="IPR032311">
    <property type="entry name" value="DUF4982"/>
</dbReference>
<evidence type="ECO:0000259" key="5">
    <source>
        <dbReference type="Pfam" id="PF00703"/>
    </source>
</evidence>
<dbReference type="PRINTS" id="PR00132">
    <property type="entry name" value="GLHYDRLASE2"/>
</dbReference>
<dbReference type="SUPFAM" id="SSF49303">
    <property type="entry name" value="beta-Galactosidase/glucuronidase domain"/>
    <property type="match status" value="1"/>
</dbReference>
<dbReference type="InterPro" id="IPR051913">
    <property type="entry name" value="GH2_Domain-Containing"/>
</dbReference>
<comment type="caution">
    <text evidence="10">The sequence shown here is derived from an EMBL/GenBank/DDBJ whole genome shotgun (WGS) entry which is preliminary data.</text>
</comment>
<dbReference type="Gene3D" id="3.20.20.80">
    <property type="entry name" value="Glycosidases"/>
    <property type="match status" value="1"/>
</dbReference>
<feature type="domain" description="Glycoside hydrolase family 2 catalytic" evidence="6">
    <location>
        <begin position="314"/>
        <end position="518"/>
    </location>
</feature>
<keyword evidence="11" id="KW-1185">Reference proteome</keyword>
<dbReference type="InterPro" id="IPR023230">
    <property type="entry name" value="Glyco_hydro_2_CS"/>
</dbReference>
<organism evidence="10 11">
    <name type="scientific">Mucilaginibacter angelicae</name>
    <dbReference type="NCBI Taxonomy" id="869718"/>
    <lineage>
        <taxon>Bacteria</taxon>
        <taxon>Pseudomonadati</taxon>
        <taxon>Bacteroidota</taxon>
        <taxon>Sphingobacteriia</taxon>
        <taxon>Sphingobacteriales</taxon>
        <taxon>Sphingobacteriaceae</taxon>
        <taxon>Mucilaginibacter</taxon>
    </lineage>
</organism>
<dbReference type="PROSITE" id="PS00719">
    <property type="entry name" value="GLYCOSYL_HYDROL_F2_1"/>
    <property type="match status" value="1"/>
</dbReference>
<dbReference type="Gene3D" id="2.60.120.260">
    <property type="entry name" value="Galactose-binding domain-like"/>
    <property type="match status" value="1"/>
</dbReference>
<dbReference type="Pfam" id="PF00703">
    <property type="entry name" value="Glyco_hydro_2"/>
    <property type="match status" value="1"/>
</dbReference>
<evidence type="ECO:0000259" key="9">
    <source>
        <dbReference type="Pfam" id="PF18565"/>
    </source>
</evidence>
<dbReference type="RefSeq" id="WP_377022559.1">
    <property type="nucleotide sequence ID" value="NZ_JBHLTS010000021.1"/>
</dbReference>
<evidence type="ECO:0000256" key="3">
    <source>
        <dbReference type="ARBA" id="ARBA00023295"/>
    </source>
</evidence>
<dbReference type="SUPFAM" id="SSF51445">
    <property type="entry name" value="(Trans)glycosidases"/>
    <property type="match status" value="1"/>
</dbReference>
<dbReference type="Pfam" id="PF18565">
    <property type="entry name" value="Glyco_hydro2_C5"/>
    <property type="match status" value="1"/>
</dbReference>
<keyword evidence="2 4" id="KW-0378">Hydrolase</keyword>
<keyword evidence="3 4" id="KW-0326">Glycosidase</keyword>
<dbReference type="SUPFAM" id="SSF49785">
    <property type="entry name" value="Galactose-binding domain-like"/>
    <property type="match status" value="1"/>
</dbReference>
<reference evidence="10 11" key="1">
    <citation type="submission" date="2024-09" db="EMBL/GenBank/DDBJ databases">
        <authorList>
            <person name="Sun Q."/>
            <person name="Mori K."/>
        </authorList>
    </citation>
    <scope>NUCLEOTIDE SEQUENCE [LARGE SCALE GENOMIC DNA]</scope>
    <source>
        <strain evidence="10 11">NCAIM B.02415</strain>
    </source>
</reference>
<dbReference type="InterPro" id="IPR013783">
    <property type="entry name" value="Ig-like_fold"/>
</dbReference>
<dbReference type="InterPro" id="IPR006104">
    <property type="entry name" value="Glyco_hydro_2_N"/>
</dbReference>
<evidence type="ECO:0000259" key="6">
    <source>
        <dbReference type="Pfam" id="PF02836"/>
    </source>
</evidence>
<dbReference type="Pfam" id="PF02837">
    <property type="entry name" value="Glyco_hydro_2_N"/>
    <property type="match status" value="1"/>
</dbReference>
<dbReference type="InterPro" id="IPR008979">
    <property type="entry name" value="Galactose-bd-like_sf"/>
</dbReference>
<dbReference type="Gene3D" id="2.60.40.10">
    <property type="entry name" value="Immunoglobulins"/>
    <property type="match status" value="3"/>
</dbReference>
<evidence type="ECO:0000256" key="1">
    <source>
        <dbReference type="ARBA" id="ARBA00007401"/>
    </source>
</evidence>
<name>A0ABV6L5K2_9SPHI</name>
<dbReference type="InterPro" id="IPR036156">
    <property type="entry name" value="Beta-gal/glucu_dom_sf"/>
</dbReference>
<dbReference type="EMBL" id="JBHLTS010000021">
    <property type="protein sequence ID" value="MFC0514716.1"/>
    <property type="molecule type" value="Genomic_DNA"/>
</dbReference>
<feature type="domain" description="Glycoside hydrolase family 2 immunoglobulin-like beta-sandwich" evidence="5">
    <location>
        <begin position="210"/>
        <end position="308"/>
    </location>
</feature>
<evidence type="ECO:0000256" key="4">
    <source>
        <dbReference type="RuleBase" id="RU361154"/>
    </source>
</evidence>
<evidence type="ECO:0000259" key="8">
    <source>
        <dbReference type="Pfam" id="PF16355"/>
    </source>
</evidence>
<sequence>MKKLLLCILLIISCLIKIKAQLKISSTTSFNANWEFVKDIDTTNSARLLSNISTPNVNWEKISLPHTAHIEPVKKVKEQWQGTCFYRKYFTIPTVNKGKHIAIKFDAAMHEADVYLNGKHIYKHLGGFLPFYIDISDNVLFGKSNCILVKLNNQDNPDIPPAKPIKDLDYNYYGGIYRDAWLIIKNKIYISDAVQAGHENGGGILLHDEEVSDKQAKLIVKTEVNNDFDQQKTVSVKINLKDKTGKTVATSLAGKQLLKPNSFGSFTQNLTVNSPKLWSPSHPELYSVQVQVLENGKIIDEQTFNTGIKTFKFEASGFYLNGEKFKIVGTNRHQEYPYIGYALSNNAQYRDAWKIKNAGYNFVRCSHYPPSPAFLDACDELGILVMDAIPGWQFFGGLTFQENSFQNIRDMIRRDRNHAAIVLWEASLNETDMSNPYMDTANSIVHRELPFKDVFSTGWKDYAFDVFNPARQHLKAPDYWKKYNKNKPLLIAEYGDWEYYAQNAGFNQTEYQNLTKEEKSSRQVRGYGQERLLQQALNYQEAHNDNFNGNIVGDVNWLIFDYKRGYATDLETSGVMDIFRIPKFSYYFYASQRNTDESRPMLFIANYWNDPTDKVVKIYSNCDEVEVKLNGTLIARQKPDTGINTNNLKHPPFTFKVAKYQPGSLQATGYINGREVITSTSATPGKPYKIVLKADYSGKPFKAGTNDALFVYAYVTDINGITVCDATNLVKFSVDGSAKIIGDKTGNAEAGIAPALIMGMDKPGKVLIKAIGDQLVPGNLSVILH</sequence>
<dbReference type="PANTHER" id="PTHR42732:SF1">
    <property type="entry name" value="BETA-MANNOSIDASE"/>
    <property type="match status" value="1"/>
</dbReference>
<dbReference type="GO" id="GO:0016787">
    <property type="term" value="F:hydrolase activity"/>
    <property type="evidence" value="ECO:0007669"/>
    <property type="project" value="UniProtKB-KW"/>
</dbReference>
<dbReference type="InterPro" id="IPR017853">
    <property type="entry name" value="GH"/>
</dbReference>
<dbReference type="InterPro" id="IPR040605">
    <property type="entry name" value="Glyco_hydro2_dom5"/>
</dbReference>
<feature type="domain" description="Glycosyl hydrolases family 2 sugar binding" evidence="7">
    <location>
        <begin position="79"/>
        <end position="183"/>
    </location>
</feature>
<dbReference type="InterPro" id="IPR006102">
    <property type="entry name" value="Ig-like_GH2"/>
</dbReference>
<evidence type="ECO:0000313" key="10">
    <source>
        <dbReference type="EMBL" id="MFC0514716.1"/>
    </source>
</evidence>
<dbReference type="InterPro" id="IPR006103">
    <property type="entry name" value="Glyco_hydro_2_cat"/>
</dbReference>
<gene>
    <name evidence="10" type="ORF">ACFFGT_10925</name>
</gene>
<comment type="similarity">
    <text evidence="1 4">Belongs to the glycosyl hydrolase 2 family.</text>
</comment>
<dbReference type="Proteomes" id="UP001589828">
    <property type="component" value="Unassembled WGS sequence"/>
</dbReference>